<evidence type="ECO:0000313" key="2">
    <source>
        <dbReference type="EMBL" id="KAG0711856.1"/>
    </source>
</evidence>
<accession>A0A8J5CFN8</accession>
<proteinExistence type="predicted"/>
<dbReference type="AlphaFoldDB" id="A0A8J5CFN8"/>
<dbReference type="InterPro" id="IPR012337">
    <property type="entry name" value="RNaseH-like_sf"/>
</dbReference>
<dbReference type="PANTHER" id="PTHR37984">
    <property type="entry name" value="PROTEIN CBG26694"/>
    <property type="match status" value="1"/>
</dbReference>
<dbReference type="PANTHER" id="PTHR37984:SF15">
    <property type="entry name" value="INTEGRASE CATALYTIC DOMAIN-CONTAINING PROTEIN"/>
    <property type="match status" value="1"/>
</dbReference>
<dbReference type="GO" id="GO:0003676">
    <property type="term" value="F:nucleic acid binding"/>
    <property type="evidence" value="ECO:0007669"/>
    <property type="project" value="InterPro"/>
</dbReference>
<reference evidence="2" key="1">
    <citation type="submission" date="2020-07" db="EMBL/GenBank/DDBJ databases">
        <title>The High-quality genome of the commercially important snow crab, Chionoecetes opilio.</title>
        <authorList>
            <person name="Jeong J.-H."/>
            <person name="Ryu S."/>
        </authorList>
    </citation>
    <scope>NUCLEOTIDE SEQUENCE</scope>
    <source>
        <strain evidence="2">MADBK_172401_WGS</strain>
        <tissue evidence="2">Digestive gland</tissue>
    </source>
</reference>
<dbReference type="PROSITE" id="PS50994">
    <property type="entry name" value="INTEGRASE"/>
    <property type="match status" value="1"/>
</dbReference>
<organism evidence="2 3">
    <name type="scientific">Chionoecetes opilio</name>
    <name type="common">Atlantic snow crab</name>
    <name type="synonym">Cancer opilio</name>
    <dbReference type="NCBI Taxonomy" id="41210"/>
    <lineage>
        <taxon>Eukaryota</taxon>
        <taxon>Metazoa</taxon>
        <taxon>Ecdysozoa</taxon>
        <taxon>Arthropoda</taxon>
        <taxon>Crustacea</taxon>
        <taxon>Multicrustacea</taxon>
        <taxon>Malacostraca</taxon>
        <taxon>Eumalacostraca</taxon>
        <taxon>Eucarida</taxon>
        <taxon>Decapoda</taxon>
        <taxon>Pleocyemata</taxon>
        <taxon>Brachyura</taxon>
        <taxon>Eubrachyura</taxon>
        <taxon>Majoidea</taxon>
        <taxon>Majidae</taxon>
        <taxon>Chionoecetes</taxon>
    </lineage>
</organism>
<dbReference type="InterPro" id="IPR050951">
    <property type="entry name" value="Retrovirus_Pol_polyprotein"/>
</dbReference>
<evidence type="ECO:0000259" key="1">
    <source>
        <dbReference type="PROSITE" id="PS50994"/>
    </source>
</evidence>
<keyword evidence="3" id="KW-1185">Reference proteome</keyword>
<sequence length="208" mass="23057">MGPFPSHRGKRFVITFIDCFSRFTILVPSADHTGTTVARVLMDRVVSVFGLPRRILSDRGREFTGIVWSQLQLLLGCSMVRTSPYHPQGIGIVERSHRTVGDILRAVKVDDPRSAWPDVVSSAQLSLNTSPGEPHGFSPFEVIFGRVAPLPADRHIPAYGTDPAAAPWANTFPRSVTDFRRHSALCSVHPTSKPSRHRTLFILGCAFW</sequence>
<comment type="caution">
    <text evidence="2">The sequence shown here is derived from an EMBL/GenBank/DDBJ whole genome shotgun (WGS) entry which is preliminary data.</text>
</comment>
<protein>
    <submittedName>
        <fullName evidence="2">Retrovirus-related Pol polyprotein</fullName>
    </submittedName>
</protein>
<name>A0A8J5CFN8_CHIOP</name>
<dbReference type="InterPro" id="IPR001584">
    <property type="entry name" value="Integrase_cat-core"/>
</dbReference>
<dbReference type="Gene3D" id="3.30.420.10">
    <property type="entry name" value="Ribonuclease H-like superfamily/Ribonuclease H"/>
    <property type="match status" value="1"/>
</dbReference>
<dbReference type="InterPro" id="IPR036397">
    <property type="entry name" value="RNaseH_sf"/>
</dbReference>
<dbReference type="OrthoDB" id="6378238at2759"/>
<dbReference type="EMBL" id="JACEEZ010022966">
    <property type="protein sequence ID" value="KAG0711856.1"/>
    <property type="molecule type" value="Genomic_DNA"/>
</dbReference>
<dbReference type="Pfam" id="PF00665">
    <property type="entry name" value="rve"/>
    <property type="match status" value="1"/>
</dbReference>
<gene>
    <name evidence="2" type="primary">POL_1</name>
    <name evidence="2" type="ORF">GWK47_019714</name>
</gene>
<evidence type="ECO:0000313" key="3">
    <source>
        <dbReference type="Proteomes" id="UP000770661"/>
    </source>
</evidence>
<feature type="domain" description="Integrase catalytic" evidence="1">
    <location>
        <begin position="1"/>
        <end position="147"/>
    </location>
</feature>
<dbReference type="SUPFAM" id="SSF53098">
    <property type="entry name" value="Ribonuclease H-like"/>
    <property type="match status" value="1"/>
</dbReference>
<dbReference type="Proteomes" id="UP000770661">
    <property type="component" value="Unassembled WGS sequence"/>
</dbReference>
<dbReference type="GO" id="GO:0015074">
    <property type="term" value="P:DNA integration"/>
    <property type="evidence" value="ECO:0007669"/>
    <property type="project" value="InterPro"/>
</dbReference>